<dbReference type="SUPFAM" id="SSF143100">
    <property type="entry name" value="TTHA1013/TTHA0281-like"/>
    <property type="match status" value="1"/>
</dbReference>
<evidence type="ECO:0000313" key="1">
    <source>
        <dbReference type="EMBL" id="NGO53537.1"/>
    </source>
</evidence>
<gene>
    <name evidence="1" type="ORF">G6N73_20620</name>
</gene>
<name>A0A6G4WHG7_9HYPH</name>
<dbReference type="Gene3D" id="3.30.160.250">
    <property type="match status" value="1"/>
</dbReference>
<accession>A0A6G4WHG7</accession>
<dbReference type="InterPro" id="IPR035069">
    <property type="entry name" value="TTHA1013/TTHA0281-like"/>
</dbReference>
<comment type="caution">
    <text evidence="1">The sequence shown here is derived from an EMBL/GenBank/DDBJ whole genome shotgun (WGS) entry which is preliminary data.</text>
</comment>
<protein>
    <submittedName>
        <fullName evidence="1">Type II toxin-antitoxin system HicB family antitoxin</fullName>
    </submittedName>
</protein>
<reference evidence="1 2" key="1">
    <citation type="submission" date="2020-02" db="EMBL/GenBank/DDBJ databases">
        <title>Genome sequence of strain CCNWXJ40-4.</title>
        <authorList>
            <person name="Gao J."/>
            <person name="Sun J."/>
        </authorList>
    </citation>
    <scope>NUCLEOTIDE SEQUENCE [LARGE SCALE GENOMIC DNA]</scope>
    <source>
        <strain evidence="1 2">CCNWXJ 40-4</strain>
    </source>
</reference>
<organism evidence="1 2">
    <name type="scientific">Allomesorhizobium camelthorni</name>
    <dbReference type="NCBI Taxonomy" id="475069"/>
    <lineage>
        <taxon>Bacteria</taxon>
        <taxon>Pseudomonadati</taxon>
        <taxon>Pseudomonadota</taxon>
        <taxon>Alphaproteobacteria</taxon>
        <taxon>Hyphomicrobiales</taxon>
        <taxon>Phyllobacteriaceae</taxon>
        <taxon>Allomesorhizobium</taxon>
    </lineage>
</organism>
<sequence length="89" mass="9374">MIEKSNLKTADGSPFDPARYEVVLRPLSDEEGGGWLATIPALPGCTGDGETEMEAIEDVRLAALEWAHAATVDGDPIPAPPRTSPMAAE</sequence>
<proteinExistence type="predicted"/>
<keyword evidence="2" id="KW-1185">Reference proteome</keyword>
<dbReference type="EMBL" id="JAAKZF010000033">
    <property type="protein sequence ID" value="NGO53537.1"/>
    <property type="molecule type" value="Genomic_DNA"/>
</dbReference>
<dbReference type="RefSeq" id="WP_165031008.1">
    <property type="nucleotide sequence ID" value="NZ_JAAKZF010000033.1"/>
</dbReference>
<dbReference type="Proteomes" id="UP001642900">
    <property type="component" value="Unassembled WGS sequence"/>
</dbReference>
<evidence type="ECO:0000313" key="2">
    <source>
        <dbReference type="Proteomes" id="UP001642900"/>
    </source>
</evidence>
<dbReference type="AlphaFoldDB" id="A0A6G4WHG7"/>